<evidence type="ECO:0000256" key="5">
    <source>
        <dbReference type="SAM" id="MobiDB-lite"/>
    </source>
</evidence>
<sequence length="365" mass="37181">MPGTVRAVPGTVVSEAGTAVRRAAVAGRDGGAEGGLMESRTSPAGRPGARRATFGPVAGAAVMATGIVSTGCHLVGAEVVSLVLLGVGGAGWALLVGIFLQHFLGAREQWRRESRTAASLTGVAATSVLGTRVVLLGWAAAGWVLLAVAAAGWVVLLPQVVRSLGRRVPGSAYLTCVATQSLGVLGATLAPATGVAWPLPVAVVLLVAGFGLYVLVLLHFDFRQLQEGAGDHWVACGALAISALAAGKLTAASGEPLGWAEPLRSWLSAVTFVLLLAALAWYAVIAAAELRRPRPGYDPRRWATVFPLGMTAVAALTAAGEAGPATSGWLDPLGRALLWVAVAVWALVAVGSAKRLAGRALRRTP</sequence>
<dbReference type="EMBL" id="BLLN01000003">
    <property type="protein sequence ID" value="GFH71081.1"/>
    <property type="molecule type" value="Genomic_DNA"/>
</dbReference>
<evidence type="ECO:0000256" key="3">
    <source>
        <dbReference type="ARBA" id="ARBA00022989"/>
    </source>
</evidence>
<organism evidence="7 8">
    <name type="scientific">Streptomyces diastaticus subsp. diastaticus</name>
    <dbReference type="NCBI Taxonomy" id="68040"/>
    <lineage>
        <taxon>Bacteria</taxon>
        <taxon>Bacillati</taxon>
        <taxon>Actinomycetota</taxon>
        <taxon>Actinomycetes</taxon>
        <taxon>Kitasatosporales</taxon>
        <taxon>Streptomycetaceae</taxon>
        <taxon>Streptomyces</taxon>
        <taxon>Streptomyces diastaticus group</taxon>
    </lineage>
</organism>
<keyword evidence="4 6" id="KW-0472">Membrane</keyword>
<name>A0ABQ1CM19_STRDI</name>
<evidence type="ECO:0000313" key="7">
    <source>
        <dbReference type="EMBL" id="GFH71081.1"/>
    </source>
</evidence>
<proteinExistence type="predicted"/>
<feature type="transmembrane region" description="Helical" evidence="6">
    <location>
        <begin position="199"/>
        <end position="220"/>
    </location>
</feature>
<dbReference type="CDD" id="cd09319">
    <property type="entry name" value="TDT_like_1"/>
    <property type="match status" value="1"/>
</dbReference>
<feature type="transmembrane region" description="Helical" evidence="6">
    <location>
        <begin position="266"/>
        <end position="290"/>
    </location>
</feature>
<dbReference type="Gene3D" id="1.50.10.150">
    <property type="entry name" value="Voltage-dependent anion channel"/>
    <property type="match status" value="1"/>
</dbReference>
<evidence type="ECO:0000256" key="2">
    <source>
        <dbReference type="ARBA" id="ARBA00022692"/>
    </source>
</evidence>
<dbReference type="InterPro" id="IPR038665">
    <property type="entry name" value="Voltage-dep_anion_channel_sf"/>
</dbReference>
<evidence type="ECO:0000313" key="8">
    <source>
        <dbReference type="Proteomes" id="UP000472710"/>
    </source>
</evidence>
<dbReference type="InterPro" id="IPR004695">
    <property type="entry name" value="SLAC1/Mae1/Ssu1/TehA"/>
</dbReference>
<dbReference type="Pfam" id="PF03595">
    <property type="entry name" value="SLAC1"/>
    <property type="match status" value="1"/>
</dbReference>
<keyword evidence="2 6" id="KW-0812">Transmembrane</keyword>
<feature type="transmembrane region" description="Helical" evidence="6">
    <location>
        <begin position="54"/>
        <end position="76"/>
    </location>
</feature>
<gene>
    <name evidence="7" type="ORF">Sdia_18490</name>
</gene>
<feature type="transmembrane region" description="Helical" evidence="6">
    <location>
        <begin position="232"/>
        <end position="254"/>
    </location>
</feature>
<keyword evidence="3 6" id="KW-1133">Transmembrane helix</keyword>
<feature type="transmembrane region" description="Helical" evidence="6">
    <location>
        <begin position="332"/>
        <end position="353"/>
    </location>
</feature>
<evidence type="ECO:0000256" key="1">
    <source>
        <dbReference type="ARBA" id="ARBA00004141"/>
    </source>
</evidence>
<accession>A0ABQ1CM19</accession>
<protein>
    <submittedName>
        <fullName evidence="7">Membrane protein</fullName>
    </submittedName>
</protein>
<comment type="caution">
    <text evidence="7">The sequence shown here is derived from an EMBL/GenBank/DDBJ whole genome shotgun (WGS) entry which is preliminary data.</text>
</comment>
<feature type="transmembrane region" description="Helical" evidence="6">
    <location>
        <begin position="173"/>
        <end position="193"/>
    </location>
</feature>
<evidence type="ECO:0000256" key="4">
    <source>
        <dbReference type="ARBA" id="ARBA00023136"/>
    </source>
</evidence>
<feature type="transmembrane region" description="Helical" evidence="6">
    <location>
        <begin position="82"/>
        <end position="104"/>
    </location>
</feature>
<evidence type="ECO:0000256" key="6">
    <source>
        <dbReference type="SAM" id="Phobius"/>
    </source>
</evidence>
<dbReference type="Proteomes" id="UP000472710">
    <property type="component" value="Unassembled WGS sequence"/>
</dbReference>
<feature type="transmembrane region" description="Helical" evidence="6">
    <location>
        <begin position="302"/>
        <end position="320"/>
    </location>
</feature>
<reference evidence="7 8" key="1">
    <citation type="submission" date="2020-02" db="EMBL/GenBank/DDBJ databases">
        <title>Whole genome shotgun sequence of Streptomyces diastaticus subsp. diastaticus NBRC 13412.</title>
        <authorList>
            <person name="Ichikawa N."/>
            <person name="Komaki H."/>
            <person name="Tamura T."/>
        </authorList>
    </citation>
    <scope>NUCLEOTIDE SEQUENCE [LARGE SCALE GENOMIC DNA]</scope>
    <source>
        <strain evidence="7 8">NBRC 13412</strain>
    </source>
</reference>
<keyword evidence="8" id="KW-1185">Reference proteome</keyword>
<feature type="transmembrane region" description="Helical" evidence="6">
    <location>
        <begin position="141"/>
        <end position="161"/>
    </location>
</feature>
<comment type="subcellular location">
    <subcellularLocation>
        <location evidence="1">Membrane</location>
        <topology evidence="1">Multi-pass membrane protein</topology>
    </subcellularLocation>
</comment>
<feature type="region of interest" description="Disordered" evidence="5">
    <location>
        <begin position="27"/>
        <end position="48"/>
    </location>
</feature>